<name>V9DZP3_PHYNI</name>
<dbReference type="GO" id="GO:0016791">
    <property type="term" value="F:phosphatase activity"/>
    <property type="evidence" value="ECO:0007669"/>
    <property type="project" value="InterPro"/>
</dbReference>
<comment type="cofactor">
    <cofactor evidence="2">
        <name>Mg(2+)</name>
        <dbReference type="ChEBI" id="CHEBI:18420"/>
    </cofactor>
</comment>
<accession>V9DZP3</accession>
<dbReference type="HOGENOM" id="CLU_102050_0_0_1"/>
<feature type="binding site" evidence="2">
    <location>
        <position position="13"/>
    </location>
    <ligand>
        <name>Mg(2+)</name>
        <dbReference type="ChEBI" id="CHEBI:18420"/>
    </ligand>
</feature>
<dbReference type="PANTHER" id="PTHR20889:SF12">
    <property type="entry name" value="LP01149P"/>
    <property type="match status" value="1"/>
</dbReference>
<keyword evidence="2" id="KW-0460">Magnesium</keyword>
<dbReference type="Gene3D" id="3.40.50.1000">
    <property type="entry name" value="HAD superfamily/HAD-like"/>
    <property type="match status" value="1"/>
</dbReference>
<evidence type="ECO:0000313" key="4">
    <source>
        <dbReference type="Proteomes" id="UP000018721"/>
    </source>
</evidence>
<comment type="caution">
    <text evidence="3">The sequence shown here is derived from an EMBL/GenBank/DDBJ whole genome shotgun (WGS) entry which is preliminary data.</text>
</comment>
<evidence type="ECO:0000256" key="2">
    <source>
        <dbReference type="PIRSR" id="PIRSR031051-3"/>
    </source>
</evidence>
<dbReference type="Pfam" id="PF06888">
    <property type="entry name" value="Put_Phosphatase"/>
    <property type="match status" value="1"/>
</dbReference>
<dbReference type="InterPro" id="IPR023214">
    <property type="entry name" value="HAD_sf"/>
</dbReference>
<reference evidence="3 4" key="1">
    <citation type="submission" date="2013-11" db="EMBL/GenBank/DDBJ databases">
        <title>The Genome Sequence of Phytophthora parasitica P1569.</title>
        <authorList>
            <consortium name="The Broad Institute Genomics Platform"/>
            <person name="Russ C."/>
            <person name="Tyler B."/>
            <person name="Panabieres F."/>
            <person name="Shan W."/>
            <person name="Tripathy S."/>
            <person name="Grunwald N."/>
            <person name="Machado M."/>
            <person name="Johnson C.S."/>
            <person name="Arredondo F."/>
            <person name="Hong C."/>
            <person name="Coffey M."/>
            <person name="Young S.K."/>
            <person name="Zeng Q."/>
            <person name="Gargeya S."/>
            <person name="Fitzgerald M."/>
            <person name="Abouelleil A."/>
            <person name="Alvarado L."/>
            <person name="Chapman S.B."/>
            <person name="Gainer-Dewar J."/>
            <person name="Goldberg J."/>
            <person name="Griggs A."/>
            <person name="Gujja S."/>
            <person name="Hansen M."/>
            <person name="Howarth C."/>
            <person name="Imamovic A."/>
            <person name="Ireland A."/>
            <person name="Larimer J."/>
            <person name="McCowan C."/>
            <person name="Murphy C."/>
            <person name="Pearson M."/>
            <person name="Poon T.W."/>
            <person name="Priest M."/>
            <person name="Roberts A."/>
            <person name="Saif S."/>
            <person name="Shea T."/>
            <person name="Sykes S."/>
            <person name="Wortman J."/>
            <person name="Nusbaum C."/>
            <person name="Birren B."/>
        </authorList>
    </citation>
    <scope>NUCLEOTIDE SEQUENCE [LARGE SCALE GENOMIC DNA]</scope>
    <source>
        <strain evidence="3 4">P1569</strain>
    </source>
</reference>
<organism evidence="3 4">
    <name type="scientific">Phytophthora nicotianae P1569</name>
    <dbReference type="NCBI Taxonomy" id="1317065"/>
    <lineage>
        <taxon>Eukaryota</taxon>
        <taxon>Sar</taxon>
        <taxon>Stramenopiles</taxon>
        <taxon>Oomycota</taxon>
        <taxon>Peronosporomycetes</taxon>
        <taxon>Peronosporales</taxon>
        <taxon>Peronosporaceae</taxon>
        <taxon>Phytophthora</taxon>
    </lineage>
</organism>
<evidence type="ECO:0000313" key="3">
    <source>
        <dbReference type="EMBL" id="ETI32335.1"/>
    </source>
</evidence>
<dbReference type="AlphaFoldDB" id="V9DZP3"/>
<dbReference type="EMBL" id="ANIZ01003658">
    <property type="protein sequence ID" value="ETI32335.1"/>
    <property type="molecule type" value="Genomic_DNA"/>
</dbReference>
<feature type="non-terminal residue" evidence="3">
    <location>
        <position position="175"/>
    </location>
</feature>
<evidence type="ECO:0000256" key="1">
    <source>
        <dbReference type="PIRSR" id="PIRSR031051-2"/>
    </source>
</evidence>
<dbReference type="Proteomes" id="UP000018721">
    <property type="component" value="Unassembled WGS sequence"/>
</dbReference>
<dbReference type="GO" id="GO:0046872">
    <property type="term" value="F:metal ion binding"/>
    <property type="evidence" value="ECO:0007669"/>
    <property type="project" value="UniProtKB-KW"/>
</dbReference>
<dbReference type="InterPro" id="IPR016965">
    <property type="entry name" value="Pase_PHOSPHO-typ"/>
</dbReference>
<gene>
    <name evidence="3" type="ORF">F443_20810</name>
</gene>
<feature type="binding site" evidence="1">
    <location>
        <position position="22"/>
    </location>
    <ligand>
        <name>substrate</name>
    </ligand>
</feature>
<proteinExistence type="predicted"/>
<sequence length="175" mass="19450">MGRADVLVLFAFDNVLVDVDSDIHIARALDADLANTTWSKNAADKKIDRAKTMDEFFVELAKHHPEVTHEDIRNAAQRLPFNQSILDAVRLVVDDFGATCKIVSDSTVFGVRSFLEHHGLADQVSEVVANSTHFEDGGKVLRVRPYHGNHLAPHGCRNCPNNLCKGVVLERILQQ</sequence>
<keyword evidence="2" id="KW-0479">Metal-binding</keyword>
<protein>
    <submittedName>
        <fullName evidence="3">Uncharacterized protein</fullName>
    </submittedName>
</protein>
<dbReference type="eggNOG" id="KOG3120">
    <property type="taxonomic scope" value="Eukaryota"/>
</dbReference>
<dbReference type="InterPro" id="IPR036412">
    <property type="entry name" value="HAD-like_sf"/>
</dbReference>
<dbReference type="PIRSF" id="PIRSF031051">
    <property type="entry name" value="PyrdxlP_Pase_PHOSPHO2"/>
    <property type="match status" value="1"/>
</dbReference>
<keyword evidence="4" id="KW-1185">Reference proteome</keyword>
<feature type="binding site" evidence="1">
    <location>
        <position position="105"/>
    </location>
    <ligand>
        <name>substrate</name>
    </ligand>
</feature>
<dbReference type="PANTHER" id="PTHR20889">
    <property type="entry name" value="PHOSPHATASE, ORPHAN 1, 2"/>
    <property type="match status" value="1"/>
</dbReference>
<dbReference type="SUPFAM" id="SSF56784">
    <property type="entry name" value="HAD-like"/>
    <property type="match status" value="1"/>
</dbReference>